<name>A0ABS8WHJ8_DATST</name>
<sequence length="323" mass="36293">MNMAADSRSMPETGLLSKESFPPLNDKIEHQLPSNKPLYVNAINSNPIGNWKIIKDRRVTNTQDDKDKGLQTQNRYEILEGKEERDTTSKGNNNSDKDIQNEEVQPTSYTGNANQEAEVESKITGIRENDTKQNSRDNSQAIKSRKGNITHQEAESTGSNSNRGEGEQAQHLLSNKEWIMQRFNSPNKTEKAATSEKHNHIEQIRQTTKVDMVDIGESSDRDLQGLKCTHHLEVEGAERSLGNLQEKKQRKTSGEEATENHNSATVEEVNRDMNNTEMVEYATVVKEKDGNEKSSQNDSPIKVLHDIITHTIEGAKRVAEDGS</sequence>
<evidence type="ECO:0000256" key="1">
    <source>
        <dbReference type="SAM" id="MobiDB-lite"/>
    </source>
</evidence>
<feature type="region of interest" description="Disordered" evidence="1">
    <location>
        <begin position="1"/>
        <end position="36"/>
    </location>
</feature>
<gene>
    <name evidence="2" type="ORF">HAX54_045112</name>
</gene>
<organism evidence="2 3">
    <name type="scientific">Datura stramonium</name>
    <name type="common">Jimsonweed</name>
    <name type="synonym">Common thornapple</name>
    <dbReference type="NCBI Taxonomy" id="4076"/>
    <lineage>
        <taxon>Eukaryota</taxon>
        <taxon>Viridiplantae</taxon>
        <taxon>Streptophyta</taxon>
        <taxon>Embryophyta</taxon>
        <taxon>Tracheophyta</taxon>
        <taxon>Spermatophyta</taxon>
        <taxon>Magnoliopsida</taxon>
        <taxon>eudicotyledons</taxon>
        <taxon>Gunneridae</taxon>
        <taxon>Pentapetalae</taxon>
        <taxon>asterids</taxon>
        <taxon>lamiids</taxon>
        <taxon>Solanales</taxon>
        <taxon>Solanaceae</taxon>
        <taxon>Solanoideae</taxon>
        <taxon>Datureae</taxon>
        <taxon>Datura</taxon>
    </lineage>
</organism>
<accession>A0ABS8WHJ8</accession>
<reference evidence="2 3" key="1">
    <citation type="journal article" date="2021" name="BMC Genomics">
        <title>Datura genome reveals duplications of psychoactive alkaloid biosynthetic genes and high mutation rate following tissue culture.</title>
        <authorList>
            <person name="Rajewski A."/>
            <person name="Carter-House D."/>
            <person name="Stajich J."/>
            <person name="Litt A."/>
        </authorList>
    </citation>
    <scope>NUCLEOTIDE SEQUENCE [LARGE SCALE GENOMIC DNA]</scope>
    <source>
        <strain evidence="2">AR-01</strain>
    </source>
</reference>
<protein>
    <submittedName>
        <fullName evidence="2">Uncharacterized protein</fullName>
    </submittedName>
</protein>
<feature type="compositionally biased region" description="Basic and acidic residues" evidence="1">
    <location>
        <begin position="77"/>
        <end position="88"/>
    </location>
</feature>
<feature type="region of interest" description="Disordered" evidence="1">
    <location>
        <begin position="62"/>
        <end position="168"/>
    </location>
</feature>
<feature type="compositionally biased region" description="Basic and acidic residues" evidence="1">
    <location>
        <begin position="119"/>
        <end position="135"/>
    </location>
</feature>
<feature type="region of interest" description="Disordered" evidence="1">
    <location>
        <begin position="237"/>
        <end position="274"/>
    </location>
</feature>
<keyword evidence="3" id="KW-1185">Reference proteome</keyword>
<dbReference type="EMBL" id="JACEIK010006964">
    <property type="protein sequence ID" value="MCE3049527.1"/>
    <property type="molecule type" value="Genomic_DNA"/>
</dbReference>
<evidence type="ECO:0000313" key="2">
    <source>
        <dbReference type="EMBL" id="MCE3049527.1"/>
    </source>
</evidence>
<feature type="compositionally biased region" description="Polar residues" evidence="1">
    <location>
        <begin position="149"/>
        <end position="163"/>
    </location>
</feature>
<feature type="compositionally biased region" description="Polar residues" evidence="1">
    <location>
        <begin position="102"/>
        <end position="115"/>
    </location>
</feature>
<proteinExistence type="predicted"/>
<comment type="caution">
    <text evidence="2">The sequence shown here is derived from an EMBL/GenBank/DDBJ whole genome shotgun (WGS) entry which is preliminary data.</text>
</comment>
<dbReference type="Proteomes" id="UP000823775">
    <property type="component" value="Unassembled WGS sequence"/>
</dbReference>
<evidence type="ECO:0000313" key="3">
    <source>
        <dbReference type="Proteomes" id="UP000823775"/>
    </source>
</evidence>